<proteinExistence type="predicted"/>
<keyword evidence="2" id="KW-0805">Transcription regulation</keyword>
<dbReference type="Proteomes" id="UP000663760">
    <property type="component" value="Chromosome 9"/>
</dbReference>
<reference evidence="8" key="1">
    <citation type="submission" date="2020-02" db="EMBL/GenBank/DDBJ databases">
        <authorList>
            <person name="Scholz U."/>
            <person name="Mascher M."/>
            <person name="Fiebig A."/>
        </authorList>
    </citation>
    <scope>NUCLEOTIDE SEQUENCE</scope>
</reference>
<dbReference type="PROSITE" id="PS51519">
    <property type="entry name" value="RWP_RK"/>
    <property type="match status" value="1"/>
</dbReference>
<dbReference type="Pfam" id="PF02042">
    <property type="entry name" value="RWP-RK"/>
    <property type="match status" value="1"/>
</dbReference>
<evidence type="ECO:0000313" key="8">
    <source>
        <dbReference type="EMBL" id="CAA7401921.1"/>
    </source>
</evidence>
<evidence type="ECO:0000256" key="2">
    <source>
        <dbReference type="ARBA" id="ARBA00023015"/>
    </source>
</evidence>
<keyword evidence="4" id="KW-0238">DNA-binding</keyword>
<comment type="function">
    <text evidence="1">Putative transcription factor.</text>
</comment>
<dbReference type="PANTHER" id="PTHR46373:SF2">
    <property type="entry name" value="RWP-RK DOMAIN-CONTAINING PROTEIN"/>
    <property type="match status" value="1"/>
</dbReference>
<evidence type="ECO:0000256" key="1">
    <source>
        <dbReference type="ARBA" id="ARBA00004049"/>
    </source>
</evidence>
<dbReference type="AlphaFoldDB" id="A0A7I8KWC7"/>
<organism evidence="8 9">
    <name type="scientific">Spirodela intermedia</name>
    <name type="common">Intermediate duckweed</name>
    <dbReference type="NCBI Taxonomy" id="51605"/>
    <lineage>
        <taxon>Eukaryota</taxon>
        <taxon>Viridiplantae</taxon>
        <taxon>Streptophyta</taxon>
        <taxon>Embryophyta</taxon>
        <taxon>Tracheophyta</taxon>
        <taxon>Spermatophyta</taxon>
        <taxon>Magnoliopsida</taxon>
        <taxon>Liliopsida</taxon>
        <taxon>Araceae</taxon>
        <taxon>Lemnoideae</taxon>
        <taxon>Spirodela</taxon>
    </lineage>
</organism>
<evidence type="ECO:0000256" key="4">
    <source>
        <dbReference type="ARBA" id="ARBA00023125"/>
    </source>
</evidence>
<evidence type="ECO:0000256" key="3">
    <source>
        <dbReference type="ARBA" id="ARBA00023054"/>
    </source>
</evidence>
<name>A0A7I8KWC7_SPIIN</name>
<keyword evidence="5" id="KW-0804">Transcription</keyword>
<sequence length="253" mass="28584">MDDNQELGNWLGDHGGVTTEEEQADFSGYSLWDWRFDGAMEAGVPDPFPLQQLPSDHFFPSQDLLQDFSSTFCVESVVGDIAGVKDPHLDVAGHEDIESKKVEVAAGGEREERAMTFEEVSRYFYVPITVAAKELKMGLTQLKKKCRELGIPRWPHRKMKSLQVLIANVQELGREDGEMGETQLQRAIEILEREREAIERVPGTQLEEKTKRLRQACFKANFKKRRQSKPGAAAFPARRILLSSPVGNHVAEM</sequence>
<evidence type="ECO:0000313" key="9">
    <source>
        <dbReference type="Proteomes" id="UP000663760"/>
    </source>
</evidence>
<dbReference type="OrthoDB" id="6270329at2759"/>
<keyword evidence="6" id="KW-0539">Nucleus</keyword>
<keyword evidence="3" id="KW-0175">Coiled coil</keyword>
<dbReference type="GO" id="GO:0003677">
    <property type="term" value="F:DNA binding"/>
    <property type="evidence" value="ECO:0007669"/>
    <property type="project" value="UniProtKB-KW"/>
</dbReference>
<dbReference type="InterPro" id="IPR003035">
    <property type="entry name" value="RWP-RK_dom"/>
</dbReference>
<dbReference type="EMBL" id="LR746272">
    <property type="protein sequence ID" value="CAA7401921.1"/>
    <property type="molecule type" value="Genomic_DNA"/>
</dbReference>
<dbReference type="GO" id="GO:0003700">
    <property type="term" value="F:DNA-binding transcription factor activity"/>
    <property type="evidence" value="ECO:0007669"/>
    <property type="project" value="InterPro"/>
</dbReference>
<evidence type="ECO:0000256" key="6">
    <source>
        <dbReference type="ARBA" id="ARBA00023242"/>
    </source>
</evidence>
<keyword evidence="9" id="KW-1185">Reference proteome</keyword>
<accession>A0A7I8KWC7</accession>
<protein>
    <recommendedName>
        <fullName evidence="7">RWP-RK domain-containing protein</fullName>
    </recommendedName>
</protein>
<feature type="domain" description="RWP-RK" evidence="7">
    <location>
        <begin position="98"/>
        <end position="183"/>
    </location>
</feature>
<dbReference type="PANTHER" id="PTHR46373">
    <property type="entry name" value="PROTEIN RKD4"/>
    <property type="match status" value="1"/>
</dbReference>
<evidence type="ECO:0000259" key="7">
    <source>
        <dbReference type="PROSITE" id="PS51519"/>
    </source>
</evidence>
<dbReference type="InterPro" id="IPR044607">
    <property type="entry name" value="RKD-like"/>
</dbReference>
<evidence type="ECO:0000256" key="5">
    <source>
        <dbReference type="ARBA" id="ARBA00023163"/>
    </source>
</evidence>
<gene>
    <name evidence="8" type="ORF">SI8410_09012599</name>
</gene>